<dbReference type="RefSeq" id="WP_368639455.1">
    <property type="nucleotide sequence ID" value="NZ_CP158254.1"/>
</dbReference>
<accession>A0AB39CY28</accession>
<sequence>MFNLLESTIKAAAGAVSIPVSLAADFVTMGGALTEKDRPYTADACADLVKNVKNVTDPDRK</sequence>
<dbReference type="AlphaFoldDB" id="A0AB39CY28"/>
<dbReference type="EMBL" id="CP158254">
    <property type="protein sequence ID" value="XDJ46743.1"/>
    <property type="molecule type" value="Genomic_DNA"/>
</dbReference>
<name>A0AB39CY28_9BURK</name>
<proteinExistence type="predicted"/>
<gene>
    <name evidence="1" type="ORF">ABRZ04_10470</name>
</gene>
<organism evidence="1">
    <name type="scientific">Castellaniella ginsengisoli</name>
    <dbReference type="NCBI Taxonomy" id="546114"/>
    <lineage>
        <taxon>Bacteria</taxon>
        <taxon>Pseudomonadati</taxon>
        <taxon>Pseudomonadota</taxon>
        <taxon>Betaproteobacteria</taxon>
        <taxon>Burkholderiales</taxon>
        <taxon>Alcaligenaceae</taxon>
        <taxon>Castellaniella</taxon>
    </lineage>
</organism>
<evidence type="ECO:0000313" key="1">
    <source>
        <dbReference type="EMBL" id="XDJ46743.1"/>
    </source>
</evidence>
<reference evidence="1" key="1">
    <citation type="submission" date="2024-05" db="EMBL/GenBank/DDBJ databases">
        <authorList>
            <person name="Luo Y.-C."/>
            <person name="Nicholds J."/>
            <person name="Mortimer T."/>
            <person name="Maboni G."/>
        </authorList>
    </citation>
    <scope>NUCLEOTIDE SEQUENCE</scope>
    <source>
        <strain evidence="1">151836</strain>
    </source>
</reference>
<protein>
    <submittedName>
        <fullName evidence="1">Uncharacterized protein</fullName>
    </submittedName>
</protein>